<dbReference type="EMBL" id="FOMH01000005">
    <property type="protein sequence ID" value="SFD16886.1"/>
    <property type="molecule type" value="Genomic_DNA"/>
</dbReference>
<sequence length="215" mass="24503">MKEEIKMMAGISAKSSLKWLIVMVSGNVFTIICFLIILFQNADFAGGGHGNVYAFLTGLFFNNICGFILFAGAPVFAFLYFVIANKVAIQQMIYLTWKNKKISDYIDSKVVLLVDKITDSNSLVGTISNESILRLKLLEANKNDKENSRIKKRIINYLFQKIRLDDVDFSKEDLKLSEIVSLKINQFISETIEPSLLFFWLLFLLQVVLFVVAQF</sequence>
<dbReference type="Proteomes" id="UP000199672">
    <property type="component" value="Unassembled WGS sequence"/>
</dbReference>
<proteinExistence type="predicted"/>
<name>A0A1I1Q404_9FLAO</name>
<protein>
    <submittedName>
        <fullName evidence="2">Uncharacterized protein</fullName>
    </submittedName>
</protein>
<feature type="transmembrane region" description="Helical" evidence="1">
    <location>
        <begin position="20"/>
        <end position="39"/>
    </location>
</feature>
<keyword evidence="1" id="KW-0812">Transmembrane</keyword>
<dbReference type="RefSeq" id="WP_091492983.1">
    <property type="nucleotide sequence ID" value="NZ_FOMH01000005.1"/>
</dbReference>
<keyword evidence="1" id="KW-0472">Membrane</keyword>
<reference evidence="3" key="1">
    <citation type="submission" date="2016-10" db="EMBL/GenBank/DDBJ databases">
        <authorList>
            <person name="Varghese N."/>
            <person name="Submissions S."/>
        </authorList>
    </citation>
    <scope>NUCLEOTIDE SEQUENCE [LARGE SCALE GENOMIC DNA]</scope>
    <source>
        <strain evidence="3">CGMCC 1.10370</strain>
    </source>
</reference>
<feature type="transmembrane region" description="Helical" evidence="1">
    <location>
        <begin position="196"/>
        <end position="213"/>
    </location>
</feature>
<evidence type="ECO:0000313" key="2">
    <source>
        <dbReference type="EMBL" id="SFD16886.1"/>
    </source>
</evidence>
<accession>A0A1I1Q404</accession>
<keyword evidence="3" id="KW-1185">Reference proteome</keyword>
<feature type="transmembrane region" description="Helical" evidence="1">
    <location>
        <begin position="59"/>
        <end position="83"/>
    </location>
</feature>
<evidence type="ECO:0000313" key="3">
    <source>
        <dbReference type="Proteomes" id="UP000199672"/>
    </source>
</evidence>
<organism evidence="2 3">
    <name type="scientific">Flavobacterium phragmitis</name>
    <dbReference type="NCBI Taxonomy" id="739143"/>
    <lineage>
        <taxon>Bacteria</taxon>
        <taxon>Pseudomonadati</taxon>
        <taxon>Bacteroidota</taxon>
        <taxon>Flavobacteriia</taxon>
        <taxon>Flavobacteriales</taxon>
        <taxon>Flavobacteriaceae</taxon>
        <taxon>Flavobacterium</taxon>
    </lineage>
</organism>
<dbReference type="OrthoDB" id="705212at2"/>
<dbReference type="STRING" id="739143.SAMN05216297_10573"/>
<keyword evidence="1" id="KW-1133">Transmembrane helix</keyword>
<evidence type="ECO:0000256" key="1">
    <source>
        <dbReference type="SAM" id="Phobius"/>
    </source>
</evidence>
<gene>
    <name evidence="2" type="ORF">SAMN05216297_10573</name>
</gene>
<dbReference type="AlphaFoldDB" id="A0A1I1Q404"/>